<keyword evidence="2" id="KW-1185">Reference proteome</keyword>
<dbReference type="RefSeq" id="WP_068528440.1">
    <property type="nucleotide sequence ID" value="NZ_LVJH01000003.1"/>
</dbReference>
<evidence type="ECO:0000313" key="1">
    <source>
        <dbReference type="EMBL" id="OAB45229.1"/>
    </source>
</evidence>
<evidence type="ECO:0000313" key="2">
    <source>
        <dbReference type="Proteomes" id="UP000076967"/>
    </source>
</evidence>
<dbReference type="Proteomes" id="UP000076967">
    <property type="component" value="Unassembled WGS sequence"/>
</dbReference>
<dbReference type="STRING" id="494026.PGLA_02920"/>
<sequence length="275" mass="30921">MTMVKRLTVMFLSLMLALMLVIMFPISVLAASFELSASAKTAFDKMIASGSSTSASLMSNHYVNIVKLQQQNQEWDNQIKALHYTNEETLIALKKQIQLIDSNKLTTLQSQLTQARERYKPVFSMYEAINQQKTIAKKLNNKDLYTLLQSQSESMKIAVQVARADIRNKESLYTTAKSTTAKTKKTLRATLDGIAPLKVQIKVSKNAASTTQKKFTAETSTFKQSIKNGNISTTLRSLEALLTQAKKVIEHKQKTYSLEQKISELQRKVQSQLTS</sequence>
<name>A0A168MZN9_9BACL</name>
<proteinExistence type="predicted"/>
<dbReference type="OrthoDB" id="2679013at2"/>
<protein>
    <submittedName>
        <fullName evidence="1">Uncharacterized protein</fullName>
    </submittedName>
</protein>
<reference evidence="1 2" key="1">
    <citation type="submission" date="2016-03" db="EMBL/GenBank/DDBJ databases">
        <title>Draft genome sequence of Paenibacillus glacialis DSM 22343.</title>
        <authorList>
            <person name="Shin S.-K."/>
            <person name="Yi H."/>
        </authorList>
    </citation>
    <scope>NUCLEOTIDE SEQUENCE [LARGE SCALE GENOMIC DNA]</scope>
    <source>
        <strain evidence="1 2">DSM 22343</strain>
    </source>
</reference>
<accession>A0A168MZN9</accession>
<gene>
    <name evidence="1" type="ORF">PGLA_02920</name>
</gene>
<comment type="caution">
    <text evidence="1">The sequence shown here is derived from an EMBL/GenBank/DDBJ whole genome shotgun (WGS) entry which is preliminary data.</text>
</comment>
<dbReference type="EMBL" id="LVJH01000003">
    <property type="protein sequence ID" value="OAB45229.1"/>
    <property type="molecule type" value="Genomic_DNA"/>
</dbReference>
<dbReference type="AlphaFoldDB" id="A0A168MZN9"/>
<organism evidence="1 2">
    <name type="scientific">Paenibacillus glacialis</name>
    <dbReference type="NCBI Taxonomy" id="494026"/>
    <lineage>
        <taxon>Bacteria</taxon>
        <taxon>Bacillati</taxon>
        <taxon>Bacillota</taxon>
        <taxon>Bacilli</taxon>
        <taxon>Bacillales</taxon>
        <taxon>Paenibacillaceae</taxon>
        <taxon>Paenibacillus</taxon>
    </lineage>
</organism>